<evidence type="ECO:0000313" key="1">
    <source>
        <dbReference type="EMBL" id="RML61545.1"/>
    </source>
</evidence>
<dbReference type="EMBL" id="RBNL01002958">
    <property type="protein sequence ID" value="RML61545.1"/>
    <property type="molecule type" value="Genomic_DNA"/>
</dbReference>
<dbReference type="AlphaFoldDB" id="A0A3M2XDP8"/>
<reference evidence="1 2" key="1">
    <citation type="submission" date="2018-08" db="EMBL/GenBank/DDBJ databases">
        <title>Recombination of ecologically and evolutionarily significant loci maintains genetic cohesion in the Pseudomonas syringae species complex.</title>
        <authorList>
            <person name="Dillon M."/>
            <person name="Thakur S."/>
            <person name="Almeida R.N.D."/>
            <person name="Weir B.S."/>
            <person name="Guttman D.S."/>
        </authorList>
    </citation>
    <scope>NUCLEOTIDE SEQUENCE [LARGE SCALE GENOMIC DNA]</scope>
    <source>
        <strain evidence="1 2">88_10</strain>
    </source>
</reference>
<evidence type="ECO:0000313" key="2">
    <source>
        <dbReference type="Proteomes" id="UP000282378"/>
    </source>
</evidence>
<accession>A0A3M2XDP8</accession>
<name>A0A3M2XDP8_PSEYM</name>
<dbReference type="Proteomes" id="UP000282378">
    <property type="component" value="Unassembled WGS sequence"/>
</dbReference>
<proteinExistence type="predicted"/>
<protein>
    <submittedName>
        <fullName evidence="1">Uncharacterized protein</fullName>
    </submittedName>
</protein>
<gene>
    <name evidence="1" type="ORF">APX70_02307</name>
</gene>
<organism evidence="1 2">
    <name type="scientific">Pseudomonas syringae pv. maculicola</name>
    <dbReference type="NCBI Taxonomy" id="59511"/>
    <lineage>
        <taxon>Bacteria</taxon>
        <taxon>Pseudomonadati</taxon>
        <taxon>Pseudomonadota</taxon>
        <taxon>Gammaproteobacteria</taxon>
        <taxon>Pseudomonadales</taxon>
        <taxon>Pseudomonadaceae</taxon>
        <taxon>Pseudomonas</taxon>
    </lineage>
</organism>
<sequence>MVVEVNPGFQQTRYRLLETDRVHLLRAGQLYSLSEDRLLRDNLPGKQQAEKIAVHQGVLPLQDGGGFGGACLPGADAVAQTSSVLGFSHSLNKGVIQLFQ</sequence>
<comment type="caution">
    <text evidence="1">The sequence shown here is derived from an EMBL/GenBank/DDBJ whole genome shotgun (WGS) entry which is preliminary data.</text>
</comment>